<dbReference type="Proteomes" id="UP001602058">
    <property type="component" value="Unassembled WGS sequence"/>
</dbReference>
<evidence type="ECO:0000256" key="1">
    <source>
        <dbReference type="SAM" id="MobiDB-lite"/>
    </source>
</evidence>
<proteinExistence type="predicted"/>
<feature type="region of interest" description="Disordered" evidence="1">
    <location>
        <begin position="1"/>
        <end position="56"/>
    </location>
</feature>
<gene>
    <name evidence="2" type="ORF">ACFY1D_37100</name>
</gene>
<protein>
    <submittedName>
        <fullName evidence="2">Uncharacterized protein</fullName>
    </submittedName>
</protein>
<name>A0ABW6UUE3_9ACTN</name>
<feature type="compositionally biased region" description="Basic and acidic residues" evidence="1">
    <location>
        <begin position="35"/>
        <end position="44"/>
    </location>
</feature>
<evidence type="ECO:0000313" key="2">
    <source>
        <dbReference type="EMBL" id="MFF4526991.1"/>
    </source>
</evidence>
<accession>A0ABW6UUE3</accession>
<comment type="caution">
    <text evidence="2">The sequence shown here is derived from an EMBL/GenBank/DDBJ whole genome shotgun (WGS) entry which is preliminary data.</text>
</comment>
<sequence length="56" mass="6869">MDPIVFGPYYGQPPEHRPDPSPREPRYDFVLTPRIPDRARLRDRLRTRRKNRTRRP</sequence>
<feature type="compositionally biased region" description="Basic residues" evidence="1">
    <location>
        <begin position="45"/>
        <end position="56"/>
    </location>
</feature>
<feature type="compositionally biased region" description="Basic and acidic residues" evidence="1">
    <location>
        <begin position="14"/>
        <end position="27"/>
    </location>
</feature>
<dbReference type="RefSeq" id="WP_351086090.1">
    <property type="nucleotide sequence ID" value="NZ_JBEOZG010000037.1"/>
</dbReference>
<reference evidence="2 3" key="1">
    <citation type="submission" date="2024-10" db="EMBL/GenBank/DDBJ databases">
        <title>The Natural Products Discovery Center: Release of the First 8490 Sequenced Strains for Exploring Actinobacteria Biosynthetic Diversity.</title>
        <authorList>
            <person name="Kalkreuter E."/>
            <person name="Kautsar S.A."/>
            <person name="Yang D."/>
            <person name="Bader C.D."/>
            <person name="Teijaro C.N."/>
            <person name="Fluegel L."/>
            <person name="Davis C.M."/>
            <person name="Simpson J.R."/>
            <person name="Lauterbach L."/>
            <person name="Steele A.D."/>
            <person name="Gui C."/>
            <person name="Meng S."/>
            <person name="Li G."/>
            <person name="Viehrig K."/>
            <person name="Ye F."/>
            <person name="Su P."/>
            <person name="Kiefer A.F."/>
            <person name="Nichols A."/>
            <person name="Cepeda A.J."/>
            <person name="Yan W."/>
            <person name="Fan B."/>
            <person name="Jiang Y."/>
            <person name="Adhikari A."/>
            <person name="Zheng C.-J."/>
            <person name="Schuster L."/>
            <person name="Cowan T.M."/>
            <person name="Smanski M.J."/>
            <person name="Chevrette M.G."/>
            <person name="De Carvalho L.P.S."/>
            <person name="Shen B."/>
        </authorList>
    </citation>
    <scope>NUCLEOTIDE SEQUENCE [LARGE SCALE GENOMIC DNA]</scope>
    <source>
        <strain evidence="2 3">NPDC001390</strain>
    </source>
</reference>
<evidence type="ECO:0000313" key="3">
    <source>
        <dbReference type="Proteomes" id="UP001602058"/>
    </source>
</evidence>
<dbReference type="EMBL" id="JBIAWJ010000031">
    <property type="protein sequence ID" value="MFF4526991.1"/>
    <property type="molecule type" value="Genomic_DNA"/>
</dbReference>
<organism evidence="2 3">
    <name type="scientific">Streptomyces bluensis</name>
    <dbReference type="NCBI Taxonomy" id="33897"/>
    <lineage>
        <taxon>Bacteria</taxon>
        <taxon>Bacillati</taxon>
        <taxon>Actinomycetota</taxon>
        <taxon>Actinomycetes</taxon>
        <taxon>Kitasatosporales</taxon>
        <taxon>Streptomycetaceae</taxon>
        <taxon>Streptomyces</taxon>
    </lineage>
</organism>
<keyword evidence="3" id="KW-1185">Reference proteome</keyword>